<sequence>MTTPAFRIVAGGSDITPTLNKYLVSLRLTDKTGLEADQLEIEIADEAGEIALPPPGITLQVWIGYRDALVDKGTYIVDQVRDSGSPDKITITAHSADFQGAFKVQREQSYHGNTLGDILRTIADRQNLKPAIEPGLAAIAIDHIDQTNESDINFLTRLGKDYDAIATVKAGHLLFIPLGYNKTVSGIALPAITVHRSEGDQHDFTLSARDADITGVRGKWRDKSGNQNRYSTAGEGPNWKTLKREYPNASQAFHAAKTAWANLKRGKREISLSIAMGRADIAAGRLLQLSGWKQQITDVTWVINEVTHSLNDSGFTTSLNSVERVSI</sequence>
<comment type="caution">
    <text evidence="1">The sequence shown here is derived from an EMBL/GenBank/DDBJ whole genome shotgun (WGS) entry which is preliminary data.</text>
</comment>
<dbReference type="AlphaFoldDB" id="A0A2N3KX64"/>
<protein>
    <submittedName>
        <fullName evidence="1">Late control protein</fullName>
    </submittedName>
</protein>
<organism evidence="1 2">
    <name type="scientific">Thalassospira marina</name>
    <dbReference type="NCBI Taxonomy" id="2048283"/>
    <lineage>
        <taxon>Bacteria</taxon>
        <taxon>Pseudomonadati</taxon>
        <taxon>Pseudomonadota</taxon>
        <taxon>Alphaproteobacteria</taxon>
        <taxon>Rhodospirillales</taxon>
        <taxon>Thalassospiraceae</taxon>
        <taxon>Thalassospira</taxon>
    </lineage>
</organism>
<evidence type="ECO:0000313" key="1">
    <source>
        <dbReference type="EMBL" id="PKR55066.1"/>
    </source>
</evidence>
<dbReference type="Proteomes" id="UP000233597">
    <property type="component" value="Unassembled WGS sequence"/>
</dbReference>
<dbReference type="OrthoDB" id="4070623at2"/>
<reference evidence="1 2" key="1">
    <citation type="submission" date="2017-09" db="EMBL/GenBank/DDBJ databases">
        <title>Biodiversity and function of Thalassospira species in the particle-attached aromatic-hydrocarbon-degrading consortia from the surface seawater of the South China Sea.</title>
        <authorList>
            <person name="Dong C."/>
            <person name="Liu R."/>
            <person name="Shao Z."/>
        </authorList>
    </citation>
    <scope>NUCLEOTIDE SEQUENCE [LARGE SCALE GENOMIC DNA]</scope>
    <source>
        <strain evidence="1 2">CSC1P2</strain>
    </source>
</reference>
<evidence type="ECO:0000313" key="2">
    <source>
        <dbReference type="Proteomes" id="UP000233597"/>
    </source>
</evidence>
<gene>
    <name evidence="1" type="ORF">COO20_06675</name>
</gene>
<accession>A0A2N3KX64</accession>
<dbReference type="SUPFAM" id="SSF69279">
    <property type="entry name" value="Phage tail proteins"/>
    <property type="match status" value="1"/>
</dbReference>
<proteinExistence type="predicted"/>
<name>A0A2N3KX64_9PROT</name>
<dbReference type="RefSeq" id="WP_101264908.1">
    <property type="nucleotide sequence ID" value="NZ_NWTK01000003.1"/>
</dbReference>
<dbReference type="EMBL" id="NWTK01000003">
    <property type="protein sequence ID" value="PKR55066.1"/>
    <property type="molecule type" value="Genomic_DNA"/>
</dbReference>
<dbReference type="Pfam" id="PF05954">
    <property type="entry name" value="Phage_GPD"/>
    <property type="match status" value="1"/>
</dbReference>